<dbReference type="Proteomes" id="UP000001861">
    <property type="component" value="Unassembled WGS sequence"/>
</dbReference>
<dbReference type="RefSeq" id="XP_001834165.1">
    <property type="nucleotide sequence ID" value="XM_001834113.2"/>
</dbReference>
<evidence type="ECO:0000313" key="2">
    <source>
        <dbReference type="Proteomes" id="UP000001861"/>
    </source>
</evidence>
<sequence length="128" mass="13963">MTTSVTSISCRCAHDNRAHVLIRCGCTSDEKQPNSGSIHVKDDGYHRTWCTACLQYCSKASCCPSALPQVAKATSAKRLAIIRALLKAIAIPRGILSATRSWIASRLLFWAKKPAIHLDASEKPLRVS</sequence>
<comment type="caution">
    <text evidence="1">The sequence shown here is derived from an EMBL/GenBank/DDBJ whole genome shotgun (WGS) entry which is preliminary data.</text>
</comment>
<dbReference type="EMBL" id="AACS02000010">
    <property type="protein sequence ID" value="EAU87661.1"/>
    <property type="molecule type" value="Genomic_DNA"/>
</dbReference>
<evidence type="ECO:0000313" key="1">
    <source>
        <dbReference type="EMBL" id="EAU87661.1"/>
    </source>
</evidence>
<name>A8NJ79_COPC7</name>
<gene>
    <name evidence="1" type="ORF">CC1G_09122</name>
</gene>
<reference evidence="1 2" key="1">
    <citation type="journal article" date="2010" name="Proc. Natl. Acad. Sci. U.S.A.">
        <title>Insights into evolution of multicellular fungi from the assembled chromosomes of the mushroom Coprinopsis cinerea (Coprinus cinereus).</title>
        <authorList>
            <person name="Stajich J.E."/>
            <person name="Wilke S.K."/>
            <person name="Ahren D."/>
            <person name="Au C.H."/>
            <person name="Birren B.W."/>
            <person name="Borodovsky M."/>
            <person name="Burns C."/>
            <person name="Canback B."/>
            <person name="Casselton L.A."/>
            <person name="Cheng C.K."/>
            <person name="Deng J."/>
            <person name="Dietrich F.S."/>
            <person name="Fargo D.C."/>
            <person name="Farman M.L."/>
            <person name="Gathman A.C."/>
            <person name="Goldberg J."/>
            <person name="Guigo R."/>
            <person name="Hoegger P.J."/>
            <person name="Hooker J.B."/>
            <person name="Huggins A."/>
            <person name="James T.Y."/>
            <person name="Kamada T."/>
            <person name="Kilaru S."/>
            <person name="Kodira C."/>
            <person name="Kues U."/>
            <person name="Kupfer D."/>
            <person name="Kwan H.S."/>
            <person name="Lomsadze A."/>
            <person name="Li W."/>
            <person name="Lilly W.W."/>
            <person name="Ma L.J."/>
            <person name="Mackey A.J."/>
            <person name="Manning G."/>
            <person name="Martin F."/>
            <person name="Muraguchi H."/>
            <person name="Natvig D.O."/>
            <person name="Palmerini H."/>
            <person name="Ramesh M.A."/>
            <person name="Rehmeyer C.J."/>
            <person name="Roe B.A."/>
            <person name="Shenoy N."/>
            <person name="Stanke M."/>
            <person name="Ter-Hovhannisyan V."/>
            <person name="Tunlid A."/>
            <person name="Velagapudi R."/>
            <person name="Vision T.J."/>
            <person name="Zeng Q."/>
            <person name="Zolan M.E."/>
            <person name="Pukkila P.J."/>
        </authorList>
    </citation>
    <scope>NUCLEOTIDE SEQUENCE [LARGE SCALE GENOMIC DNA]</scope>
    <source>
        <strain evidence="2">Okayama-7 / 130 / ATCC MYA-4618 / FGSC 9003</strain>
    </source>
</reference>
<dbReference type="KEGG" id="cci:CC1G_09122"/>
<keyword evidence="2" id="KW-1185">Reference proteome</keyword>
<protein>
    <submittedName>
        <fullName evidence="1">Uncharacterized protein</fullName>
    </submittedName>
</protein>
<proteinExistence type="predicted"/>
<dbReference type="InParanoid" id="A8NJ79"/>
<dbReference type="AlphaFoldDB" id="A8NJ79"/>
<accession>A8NJ79</accession>
<organism evidence="1 2">
    <name type="scientific">Coprinopsis cinerea (strain Okayama-7 / 130 / ATCC MYA-4618 / FGSC 9003)</name>
    <name type="common">Inky cap fungus</name>
    <name type="synonym">Hormographiella aspergillata</name>
    <dbReference type="NCBI Taxonomy" id="240176"/>
    <lineage>
        <taxon>Eukaryota</taxon>
        <taxon>Fungi</taxon>
        <taxon>Dikarya</taxon>
        <taxon>Basidiomycota</taxon>
        <taxon>Agaricomycotina</taxon>
        <taxon>Agaricomycetes</taxon>
        <taxon>Agaricomycetidae</taxon>
        <taxon>Agaricales</taxon>
        <taxon>Agaricineae</taxon>
        <taxon>Psathyrellaceae</taxon>
        <taxon>Coprinopsis</taxon>
    </lineage>
</organism>
<dbReference type="GeneID" id="6010671"/>
<dbReference type="VEuPathDB" id="FungiDB:CC1G_09122"/>